<dbReference type="InterPro" id="IPR011856">
    <property type="entry name" value="tRNA_endonuc-like_dom_sf"/>
</dbReference>
<name>A0A2W5NAG0_9BACT</name>
<dbReference type="Proteomes" id="UP000249417">
    <property type="component" value="Unassembled WGS sequence"/>
</dbReference>
<dbReference type="PANTHER" id="PTHR34039:SF1">
    <property type="entry name" value="UPF0102 PROTEIN YRAN"/>
    <property type="match status" value="1"/>
</dbReference>
<dbReference type="AlphaFoldDB" id="A0A2W5NAG0"/>
<evidence type="ECO:0000256" key="1">
    <source>
        <dbReference type="ARBA" id="ARBA00006738"/>
    </source>
</evidence>
<dbReference type="GO" id="GO:0003676">
    <property type="term" value="F:nucleic acid binding"/>
    <property type="evidence" value="ECO:0007669"/>
    <property type="project" value="InterPro"/>
</dbReference>
<dbReference type="InterPro" id="IPR003509">
    <property type="entry name" value="UPF0102_YraN-like"/>
</dbReference>
<comment type="similarity">
    <text evidence="1 2">Belongs to the UPF0102 family.</text>
</comment>
<evidence type="ECO:0000256" key="2">
    <source>
        <dbReference type="HAMAP-Rule" id="MF_00048"/>
    </source>
</evidence>
<dbReference type="PANTHER" id="PTHR34039">
    <property type="entry name" value="UPF0102 PROTEIN YRAN"/>
    <property type="match status" value="1"/>
</dbReference>
<accession>A0A2W5NAG0</accession>
<dbReference type="EMBL" id="QFQB01000010">
    <property type="protein sequence ID" value="PZQ47705.1"/>
    <property type="molecule type" value="Genomic_DNA"/>
</dbReference>
<reference evidence="3 4" key="1">
    <citation type="submission" date="2017-08" db="EMBL/GenBank/DDBJ databases">
        <title>Infants hospitalized years apart are colonized by the same room-sourced microbial strains.</title>
        <authorList>
            <person name="Brooks B."/>
            <person name="Olm M.R."/>
            <person name="Firek B.A."/>
            <person name="Baker R."/>
            <person name="Thomas B.C."/>
            <person name="Morowitz M.J."/>
            <person name="Banfield J.F."/>
        </authorList>
    </citation>
    <scope>NUCLEOTIDE SEQUENCE [LARGE SCALE GENOMIC DNA]</scope>
    <source>
        <strain evidence="3">S2_005_002_R2_29</strain>
    </source>
</reference>
<dbReference type="HAMAP" id="MF_00048">
    <property type="entry name" value="UPF0102"/>
    <property type="match status" value="1"/>
</dbReference>
<sequence>MSEQKRRTYDQGIMGEGAAEIFLRAKGFKILARRYKSSVGEIDLIALDDPYLVFVEVKARQSVEDALHAITPKMRSRIHEAAGHFIAANPAYADFPMRVDVMAVQLPFKIQHLENAFME</sequence>
<proteinExistence type="inferred from homology"/>
<dbReference type="InterPro" id="IPR011335">
    <property type="entry name" value="Restrct_endonuc-II-like"/>
</dbReference>
<dbReference type="NCBIfam" id="TIGR00252">
    <property type="entry name" value="YraN family protein"/>
    <property type="match status" value="1"/>
</dbReference>
<dbReference type="Gene3D" id="3.40.1350.10">
    <property type="match status" value="1"/>
</dbReference>
<dbReference type="Pfam" id="PF02021">
    <property type="entry name" value="UPF0102"/>
    <property type="match status" value="1"/>
</dbReference>
<gene>
    <name evidence="3" type="ORF">DI551_02780</name>
</gene>
<evidence type="ECO:0000313" key="3">
    <source>
        <dbReference type="EMBL" id="PZQ47705.1"/>
    </source>
</evidence>
<comment type="caution">
    <text evidence="3">The sequence shown here is derived from an EMBL/GenBank/DDBJ whole genome shotgun (WGS) entry which is preliminary data.</text>
</comment>
<protein>
    <recommendedName>
        <fullName evidence="2">UPF0102 protein DI551_02780</fullName>
    </recommendedName>
</protein>
<organism evidence="3 4">
    <name type="scientific">Micavibrio aeruginosavorus</name>
    <dbReference type="NCBI Taxonomy" id="349221"/>
    <lineage>
        <taxon>Bacteria</taxon>
        <taxon>Pseudomonadati</taxon>
        <taxon>Bdellovibrionota</taxon>
        <taxon>Bdellovibrionia</taxon>
        <taxon>Bdellovibrionales</taxon>
        <taxon>Pseudobdellovibrionaceae</taxon>
        <taxon>Micavibrio</taxon>
    </lineage>
</organism>
<dbReference type="SUPFAM" id="SSF52980">
    <property type="entry name" value="Restriction endonuclease-like"/>
    <property type="match status" value="1"/>
</dbReference>
<evidence type="ECO:0000313" key="4">
    <source>
        <dbReference type="Proteomes" id="UP000249417"/>
    </source>
</evidence>